<keyword evidence="6" id="KW-0548">Nucleotidyltransferase</keyword>
<dbReference type="STRING" id="441959.B8MNA4"/>
<dbReference type="OrthoDB" id="4499277at2759"/>
<dbReference type="SMART" id="SM00298">
    <property type="entry name" value="CHROMO"/>
    <property type="match status" value="1"/>
</dbReference>
<dbReference type="Pfam" id="PF17917">
    <property type="entry name" value="RT_RNaseH"/>
    <property type="match status" value="1"/>
</dbReference>
<sequence>MATRRSERIGSQQVTNPPTDNHESTTTSVPNPPMEQDMTDSLPTPNVSHAAVPSANAPSSQPVGISNESAGTNTETPIESVTEQPSDISPLQDQILDPARPIASYTLEELRAFSPAQRLAYKTRVEQEKAQREWEIESEILFTTAQALAEPFEPTVSMVRSGRNVQNTTYNAPSESDAPGEPMEVEEPIEAAPRARRRRRESSSSVEGRDKKPPSVNVKEFKGDSVNEKMVYDIKMQNHFSRHAWYYNVGNTNHKRILAAEENLSDDVAKKWHTFKRDGHNPENMTWDEFDAFLIRCIKDPRILGIEAEGKVESARQRESQTVTDFNVYLRSWEQHIPHPLNEAQRKGRLRSKILANLRTLAVSRHTDEPEDYDRFVVWLQTLEDGMPERQEALRRGRNRRNGNNTGNGGGNPPPGPPVPPESGQQRFGRDRNRNGQNRNLNRDNDRNKSDKLPSGSHNQSHKKHQRDKDVTCGNCGKKGHTELQCWDKHPELRPKWAARNVQRKRGLCISVYAYIKTEQGLVKALVLIDGAADSNFVSKTWARRNKIQLTERAVLAEAVDGHKIATYGKTKLDVTVPDTGDMVGRTSLSYHAVDMTKYDLILGVPWHVAANPDILWIQREWYYRDETSTAIVLRYYRSRNGTIQRWEADPNKSREPSTPEIISAVEADRELLDGAQAFVVEPGDPATGPSDLLAATEISNLPDYVKPFADVFSEEHAAELPPRTERDHAIDIEPGKDPPYRSLYRLSPKESEVLREYLVTNLAKGWIRESKSPAGAPILFVPKKDGGLRLCVDYRGLNAITIKNRYPLPLIGETIDRLAGAKIYTQLDLRDAYHRIRIKEGDEWKTAFRTRYGHYEYTVMPFGLANAPATFQAYVNRALADLLDICCVAYLDDIIIYSQDESSHTDDVQRVLERLRQYKLYAKLSKCAFEKTEIRFLGFIVSPEGVHMEPERVSTIRDWPVPRNVREVLQFTGFANFYRRFVEGYSRIAAPLTNMTKGHEWARKGSKADQEANAKFVWTKEAQQAFDSLKEKFTTAPFLRHFDPELPLRVETDASNFAISGILSQLQQDGHWHPIAYYSRKLTGPEVRYETHDSEMLAIVEAFKHWRHYLEGSAHTVSVLTDHNNLTYFMTTKELNRRQARWAEKLSAFDFDIEHRPGTTNPADAPSRRPDYYTGDEPGITLLPTLREKLRRGLYSKPESRPQTDSSAESEPAFVHPEKLKDPSHVDKPTSLTSRNACRRQKRAAGSPDNLGILTPRSVVLAAVQTEAAFSDMPEELAALIHRCQQADVLAESMRKQLAKPREKVKREDWSIGPDDLLRFKGAVYVPPDHALRQEILRTNHDDPQGGHFGLERTHEVIGSKYYWHGSYVDTQYYVRTCNLCQRAKSHRHKEYGLLKPLPKPNEPFEIVTLDFITDLPLSKWRGRIYDSILVIVEPLTKYVIYLAVTKDTKSEDLAEILYETLVKFFTVPKHIVSDRAKIFTSAFWKTFCWHIGVKRKLSTAFHPRTDGQTERQNQTLEHFMRTYVNFEQDDWARWIPMAQHVYNNSKHSVTGTTPMEALMGFRGQIRINVEDQPPSENEFDEDPESDTRRPSKRAKNATERAKAMHEQRKHLHGLLQKAAEVQAHYYNRHRMDMQFQIGDWVMLRTTNITPPGGRKKFDSKQIGPFQVVDTWGTNAYKLALPPRFRNLHNVFHVSLLEPFRDSARNPTPPEGTLVDGYLEYKVEGIRMVRGPPKNREYYVKWEGYSEDECTWEPLESVKDTAAFEIFLQNPIELRDAKRKRKKKIH</sequence>
<dbReference type="GO" id="GO:0008270">
    <property type="term" value="F:zinc ion binding"/>
    <property type="evidence" value="ECO:0007669"/>
    <property type="project" value="UniProtKB-KW"/>
</dbReference>
<feature type="region of interest" description="Disordered" evidence="21">
    <location>
        <begin position="395"/>
        <end position="474"/>
    </location>
</feature>
<dbReference type="SUPFAM" id="SSF54160">
    <property type="entry name" value="Chromo domain-like"/>
    <property type="match status" value="1"/>
</dbReference>
<keyword evidence="13" id="KW-0694">RNA-binding</keyword>
<dbReference type="GO" id="GO:0006310">
    <property type="term" value="P:DNA recombination"/>
    <property type="evidence" value="ECO:0007669"/>
    <property type="project" value="UniProtKB-KW"/>
</dbReference>
<keyword evidence="19" id="KW-0539">Nucleus</keyword>
<evidence type="ECO:0000256" key="11">
    <source>
        <dbReference type="ARBA" id="ARBA00022801"/>
    </source>
</evidence>
<feature type="region of interest" description="Disordered" evidence="21">
    <location>
        <begin position="1"/>
        <end position="93"/>
    </location>
</feature>
<comment type="subunit">
    <text evidence="2">Component of the NuA4 histone acetyltransferase complex.</text>
</comment>
<reference evidence="27" key="1">
    <citation type="journal article" date="2015" name="Genome Announc.">
        <title>Genome sequence of the AIDS-associated pathogen Penicillium marneffei (ATCC18224) and its near taxonomic relative Talaromyces stipitatus (ATCC10500).</title>
        <authorList>
            <person name="Nierman W.C."/>
            <person name="Fedorova-Abrams N.D."/>
            <person name="Andrianopoulos A."/>
        </authorList>
    </citation>
    <scope>NUCLEOTIDE SEQUENCE [LARGE SCALE GENOMIC DNA]</scope>
    <source>
        <strain evidence="27">ATCC 10500 / CBS 375.48 / QM 6759 / NRRL 1006</strain>
    </source>
</reference>
<evidence type="ECO:0000256" key="20">
    <source>
        <dbReference type="PROSITE-ProRule" id="PRU00047"/>
    </source>
</evidence>
<dbReference type="Gene3D" id="1.10.340.70">
    <property type="match status" value="1"/>
</dbReference>
<keyword evidence="5" id="KW-0808">Transferase</keyword>
<keyword evidence="4" id="KW-0645">Protease</keyword>
<dbReference type="InterPro" id="IPR036397">
    <property type="entry name" value="RNaseH_sf"/>
</dbReference>
<dbReference type="EC" id="2.7.7.49" evidence="3"/>
<feature type="domain" description="Reverse transcriptase" evidence="24">
    <location>
        <begin position="763"/>
        <end position="942"/>
    </location>
</feature>
<dbReference type="SUPFAM" id="SSF56672">
    <property type="entry name" value="DNA/RNA polymerases"/>
    <property type="match status" value="1"/>
</dbReference>
<feature type="compositionally biased region" description="Polar residues" evidence="21">
    <location>
        <begin position="163"/>
        <end position="174"/>
    </location>
</feature>
<feature type="compositionally biased region" description="Polar residues" evidence="21">
    <location>
        <begin position="56"/>
        <end position="92"/>
    </location>
</feature>
<dbReference type="InterPro" id="IPR023780">
    <property type="entry name" value="Chromo_domain"/>
</dbReference>
<dbReference type="Proteomes" id="UP000001745">
    <property type="component" value="Unassembled WGS sequence"/>
</dbReference>
<name>B8MNA4_TALSN</name>
<dbReference type="PhylomeDB" id="B8MNA4"/>
<feature type="domain" description="CCHC-type" evidence="23">
    <location>
        <begin position="473"/>
        <end position="486"/>
    </location>
</feature>
<feature type="compositionally biased region" description="Basic and acidic residues" evidence="21">
    <location>
        <begin position="441"/>
        <end position="452"/>
    </location>
</feature>
<evidence type="ECO:0000256" key="16">
    <source>
        <dbReference type="ARBA" id="ARBA00022932"/>
    </source>
</evidence>
<keyword evidence="12" id="KW-0460">Magnesium</keyword>
<keyword evidence="16" id="KW-0239">DNA-directed DNA polymerase</keyword>
<dbReference type="Pfam" id="PF00078">
    <property type="entry name" value="RVT_1"/>
    <property type="match status" value="1"/>
</dbReference>
<dbReference type="PANTHER" id="PTHR37984:SF5">
    <property type="entry name" value="PROTEIN NYNRIN-LIKE"/>
    <property type="match status" value="1"/>
</dbReference>
<dbReference type="InterPro" id="IPR043502">
    <property type="entry name" value="DNA/RNA_pol_sf"/>
</dbReference>
<evidence type="ECO:0000256" key="14">
    <source>
        <dbReference type="ARBA" id="ARBA00022908"/>
    </source>
</evidence>
<dbReference type="HOGENOM" id="CLU_000384_38_1_1"/>
<dbReference type="InterPro" id="IPR043128">
    <property type="entry name" value="Rev_trsase/Diguanyl_cyclase"/>
</dbReference>
<dbReference type="InterPro" id="IPR023779">
    <property type="entry name" value="Chromodomain_CS"/>
</dbReference>
<dbReference type="PANTHER" id="PTHR37984">
    <property type="entry name" value="PROTEIN CBG26694"/>
    <property type="match status" value="1"/>
</dbReference>
<proteinExistence type="predicted"/>
<dbReference type="PROSITE" id="PS50013">
    <property type="entry name" value="CHROMO_2"/>
    <property type="match status" value="1"/>
</dbReference>
<keyword evidence="14" id="KW-0229">DNA integration</keyword>
<dbReference type="Pfam" id="PF17921">
    <property type="entry name" value="Integrase_H2C2"/>
    <property type="match status" value="1"/>
</dbReference>
<dbReference type="GO" id="GO:0003723">
    <property type="term" value="F:RNA binding"/>
    <property type="evidence" value="ECO:0007669"/>
    <property type="project" value="UniProtKB-KW"/>
</dbReference>
<feature type="region of interest" description="Disordered" evidence="21">
    <location>
        <begin position="1196"/>
        <end position="1251"/>
    </location>
</feature>
<evidence type="ECO:0000256" key="6">
    <source>
        <dbReference type="ARBA" id="ARBA00022695"/>
    </source>
</evidence>
<dbReference type="Gene3D" id="3.30.70.270">
    <property type="match status" value="2"/>
</dbReference>
<evidence type="ECO:0000256" key="18">
    <source>
        <dbReference type="ARBA" id="ARBA00023172"/>
    </source>
</evidence>
<dbReference type="CDD" id="cd00303">
    <property type="entry name" value="retropepsin_like"/>
    <property type="match status" value="1"/>
</dbReference>
<dbReference type="InterPro" id="IPR001878">
    <property type="entry name" value="Znf_CCHC"/>
</dbReference>
<dbReference type="EMBL" id="EQ962658">
    <property type="protein sequence ID" value="EED14553.1"/>
    <property type="molecule type" value="Genomic_DNA"/>
</dbReference>
<evidence type="ECO:0000256" key="21">
    <source>
        <dbReference type="SAM" id="MobiDB-lite"/>
    </source>
</evidence>
<keyword evidence="9" id="KW-0064">Aspartyl protease</keyword>
<feature type="compositionally biased region" description="Polar residues" evidence="21">
    <location>
        <begin position="9"/>
        <end position="29"/>
    </location>
</feature>
<dbReference type="GO" id="GO:0006338">
    <property type="term" value="P:chromatin remodeling"/>
    <property type="evidence" value="ECO:0007669"/>
    <property type="project" value="UniProtKB-ARBA"/>
</dbReference>
<dbReference type="InterPro" id="IPR012337">
    <property type="entry name" value="RNaseH-like_sf"/>
</dbReference>
<keyword evidence="18" id="KW-0233">DNA recombination</keyword>
<dbReference type="OMA" id="SEDECTW"/>
<dbReference type="SUPFAM" id="SSF53098">
    <property type="entry name" value="Ribonuclease H-like"/>
    <property type="match status" value="1"/>
</dbReference>
<evidence type="ECO:0000256" key="5">
    <source>
        <dbReference type="ARBA" id="ARBA00022679"/>
    </source>
</evidence>
<dbReference type="FunFam" id="3.30.70.270:FF:000020">
    <property type="entry name" value="Transposon Tf2-6 polyprotein-like Protein"/>
    <property type="match status" value="1"/>
</dbReference>
<dbReference type="RefSeq" id="XP_002486791.1">
    <property type="nucleotide sequence ID" value="XM_002486746.1"/>
</dbReference>
<dbReference type="Pfam" id="PF00665">
    <property type="entry name" value="rve"/>
    <property type="match status" value="1"/>
</dbReference>
<evidence type="ECO:0000256" key="1">
    <source>
        <dbReference type="ARBA" id="ARBA00004123"/>
    </source>
</evidence>
<dbReference type="InParanoid" id="B8MNA4"/>
<dbReference type="GO" id="GO:0004519">
    <property type="term" value="F:endonuclease activity"/>
    <property type="evidence" value="ECO:0007669"/>
    <property type="project" value="UniProtKB-KW"/>
</dbReference>
<keyword evidence="20" id="KW-0863">Zinc-finger</keyword>
<evidence type="ECO:0000256" key="3">
    <source>
        <dbReference type="ARBA" id="ARBA00012493"/>
    </source>
</evidence>
<feature type="compositionally biased region" description="Basic and acidic residues" evidence="21">
    <location>
        <begin position="207"/>
        <end position="222"/>
    </location>
</feature>
<keyword evidence="10" id="KW-0255">Endonuclease</keyword>
<dbReference type="PROSITE" id="PS50994">
    <property type="entry name" value="INTEGRASE"/>
    <property type="match status" value="1"/>
</dbReference>
<dbReference type="Pfam" id="PF24626">
    <property type="entry name" value="SH3_Tf2-1"/>
    <property type="match status" value="1"/>
</dbReference>
<evidence type="ECO:0000256" key="15">
    <source>
        <dbReference type="ARBA" id="ARBA00022918"/>
    </source>
</evidence>
<dbReference type="VEuPathDB" id="FungiDB:TSTA_107600"/>
<feature type="region of interest" description="Disordered" evidence="21">
    <location>
        <begin position="163"/>
        <end position="222"/>
    </location>
</feature>
<dbReference type="PROSITE" id="PS50878">
    <property type="entry name" value="RT_POL"/>
    <property type="match status" value="1"/>
</dbReference>
<evidence type="ECO:0000259" key="22">
    <source>
        <dbReference type="PROSITE" id="PS50013"/>
    </source>
</evidence>
<evidence type="ECO:0000256" key="12">
    <source>
        <dbReference type="ARBA" id="ARBA00022842"/>
    </source>
</evidence>
<protein>
    <recommendedName>
        <fullName evidence="3">RNA-directed DNA polymerase</fullName>
        <ecNumber evidence="3">2.7.7.49</ecNumber>
    </recommendedName>
</protein>
<dbReference type="GO" id="GO:0005634">
    <property type="term" value="C:nucleus"/>
    <property type="evidence" value="ECO:0007669"/>
    <property type="project" value="UniProtKB-SubCell"/>
</dbReference>
<dbReference type="Gene3D" id="2.40.50.40">
    <property type="match status" value="1"/>
</dbReference>
<feature type="compositionally biased region" description="Basic and acidic residues" evidence="21">
    <location>
        <begin position="1217"/>
        <end position="1229"/>
    </location>
</feature>
<evidence type="ECO:0000313" key="27">
    <source>
        <dbReference type="Proteomes" id="UP000001745"/>
    </source>
</evidence>
<keyword evidence="15" id="KW-0695">RNA-directed DNA polymerase</keyword>
<dbReference type="InterPro" id="IPR001584">
    <property type="entry name" value="Integrase_cat-core"/>
</dbReference>
<dbReference type="Gene3D" id="2.40.70.10">
    <property type="entry name" value="Acid Proteases"/>
    <property type="match status" value="1"/>
</dbReference>
<keyword evidence="7" id="KW-0540">Nuclease</keyword>
<evidence type="ECO:0000256" key="9">
    <source>
        <dbReference type="ARBA" id="ARBA00022750"/>
    </source>
</evidence>
<dbReference type="Gene3D" id="3.30.420.10">
    <property type="entry name" value="Ribonuclease H-like superfamily/Ribonuclease H"/>
    <property type="match status" value="1"/>
</dbReference>
<evidence type="ECO:0000256" key="4">
    <source>
        <dbReference type="ARBA" id="ARBA00022670"/>
    </source>
</evidence>
<keyword evidence="20" id="KW-0862">Zinc</keyword>
<feature type="region of interest" description="Disordered" evidence="21">
    <location>
        <begin position="1571"/>
        <end position="1604"/>
    </location>
</feature>
<dbReference type="Pfam" id="PF00385">
    <property type="entry name" value="Chromo"/>
    <property type="match status" value="1"/>
</dbReference>
<comment type="subcellular location">
    <subcellularLocation>
        <location evidence="1">Nucleus</location>
    </subcellularLocation>
</comment>
<dbReference type="InterPro" id="IPR050951">
    <property type="entry name" value="Retrovirus_Pol_polyprotein"/>
</dbReference>
<gene>
    <name evidence="26" type="ORF">TSTA_107600</name>
</gene>
<dbReference type="GO" id="GO:0003887">
    <property type="term" value="F:DNA-directed DNA polymerase activity"/>
    <property type="evidence" value="ECO:0007669"/>
    <property type="project" value="UniProtKB-KW"/>
</dbReference>
<accession>B8MNA4</accession>
<evidence type="ECO:0000313" key="26">
    <source>
        <dbReference type="EMBL" id="EED14553.1"/>
    </source>
</evidence>
<keyword evidence="11" id="KW-0378">Hydrolase</keyword>
<keyword evidence="17" id="KW-0238">DNA-binding</keyword>
<evidence type="ECO:0000259" key="23">
    <source>
        <dbReference type="PROSITE" id="PS50158"/>
    </source>
</evidence>
<keyword evidence="27" id="KW-1185">Reference proteome</keyword>
<evidence type="ECO:0000256" key="2">
    <source>
        <dbReference type="ARBA" id="ARBA00011353"/>
    </source>
</evidence>
<dbReference type="InterPro" id="IPR041373">
    <property type="entry name" value="RT_RNaseH"/>
</dbReference>
<dbReference type="GO" id="GO:0003677">
    <property type="term" value="F:DNA binding"/>
    <property type="evidence" value="ECO:0007669"/>
    <property type="project" value="UniProtKB-KW"/>
</dbReference>
<feature type="region of interest" description="Disordered" evidence="21">
    <location>
        <begin position="1154"/>
        <end position="1181"/>
    </location>
</feature>
<evidence type="ECO:0000256" key="13">
    <source>
        <dbReference type="ARBA" id="ARBA00022884"/>
    </source>
</evidence>
<dbReference type="InterPro" id="IPR041588">
    <property type="entry name" value="Integrase_H2C2"/>
</dbReference>
<dbReference type="InterPro" id="IPR000953">
    <property type="entry name" value="Chromo/chromo_shadow_dom"/>
</dbReference>
<dbReference type="PROSITE" id="PS50158">
    <property type="entry name" value="ZF_CCHC"/>
    <property type="match status" value="1"/>
</dbReference>
<evidence type="ECO:0000256" key="7">
    <source>
        <dbReference type="ARBA" id="ARBA00022722"/>
    </source>
</evidence>
<organism evidence="26 27">
    <name type="scientific">Talaromyces stipitatus (strain ATCC 10500 / CBS 375.48 / QM 6759 / NRRL 1006)</name>
    <name type="common">Penicillium stipitatum</name>
    <dbReference type="NCBI Taxonomy" id="441959"/>
    <lineage>
        <taxon>Eukaryota</taxon>
        <taxon>Fungi</taxon>
        <taxon>Dikarya</taxon>
        <taxon>Ascomycota</taxon>
        <taxon>Pezizomycotina</taxon>
        <taxon>Eurotiomycetes</taxon>
        <taxon>Eurotiomycetidae</taxon>
        <taxon>Eurotiales</taxon>
        <taxon>Trichocomaceae</taxon>
        <taxon>Talaromyces</taxon>
        <taxon>Talaromyces sect. Talaromyces</taxon>
    </lineage>
</organism>
<feature type="domain" description="Chromo" evidence="22">
    <location>
        <begin position="1722"/>
        <end position="1780"/>
    </location>
</feature>
<evidence type="ECO:0000256" key="8">
    <source>
        <dbReference type="ARBA" id="ARBA00022723"/>
    </source>
</evidence>
<dbReference type="CDD" id="cd01647">
    <property type="entry name" value="RT_LTR"/>
    <property type="match status" value="1"/>
</dbReference>
<dbReference type="eggNOG" id="KOG0017">
    <property type="taxonomic scope" value="Eukaryota"/>
</dbReference>
<dbReference type="InterPro" id="IPR056924">
    <property type="entry name" value="SH3_Tf2-1"/>
</dbReference>
<dbReference type="GO" id="GO:0015074">
    <property type="term" value="P:DNA integration"/>
    <property type="evidence" value="ECO:0007669"/>
    <property type="project" value="UniProtKB-KW"/>
</dbReference>
<evidence type="ECO:0000256" key="17">
    <source>
        <dbReference type="ARBA" id="ARBA00023125"/>
    </source>
</evidence>
<dbReference type="InterPro" id="IPR016197">
    <property type="entry name" value="Chromo-like_dom_sf"/>
</dbReference>
<dbReference type="CDD" id="cd09274">
    <property type="entry name" value="RNase_HI_RT_Ty3"/>
    <property type="match status" value="1"/>
</dbReference>
<evidence type="ECO:0000256" key="10">
    <source>
        <dbReference type="ARBA" id="ARBA00022759"/>
    </source>
</evidence>
<dbReference type="GO" id="GO:0003964">
    <property type="term" value="F:RNA-directed DNA polymerase activity"/>
    <property type="evidence" value="ECO:0007669"/>
    <property type="project" value="UniProtKB-KW"/>
</dbReference>
<dbReference type="GO" id="GO:0004190">
    <property type="term" value="F:aspartic-type endopeptidase activity"/>
    <property type="evidence" value="ECO:0007669"/>
    <property type="project" value="UniProtKB-KW"/>
</dbReference>
<evidence type="ECO:0000259" key="24">
    <source>
        <dbReference type="PROSITE" id="PS50878"/>
    </source>
</evidence>
<dbReference type="GO" id="GO:0006508">
    <property type="term" value="P:proteolysis"/>
    <property type="evidence" value="ECO:0007669"/>
    <property type="project" value="UniProtKB-KW"/>
</dbReference>
<feature type="compositionally biased region" description="Pro residues" evidence="21">
    <location>
        <begin position="412"/>
        <end position="421"/>
    </location>
</feature>
<dbReference type="InterPro" id="IPR021109">
    <property type="entry name" value="Peptidase_aspartic_dom_sf"/>
</dbReference>
<evidence type="ECO:0000259" key="25">
    <source>
        <dbReference type="PROSITE" id="PS50994"/>
    </source>
</evidence>
<keyword evidence="8" id="KW-0479">Metal-binding</keyword>
<dbReference type="GeneID" id="8106789"/>
<dbReference type="CDD" id="cd00024">
    <property type="entry name" value="CD_CSD"/>
    <property type="match status" value="1"/>
</dbReference>
<evidence type="ECO:0000256" key="19">
    <source>
        <dbReference type="ARBA" id="ARBA00023242"/>
    </source>
</evidence>
<dbReference type="Gene3D" id="3.10.10.10">
    <property type="entry name" value="HIV Type 1 Reverse Transcriptase, subunit A, domain 1"/>
    <property type="match status" value="1"/>
</dbReference>
<dbReference type="InterPro" id="IPR000477">
    <property type="entry name" value="RT_dom"/>
</dbReference>
<dbReference type="PROSITE" id="PS00598">
    <property type="entry name" value="CHROMO_1"/>
    <property type="match status" value="1"/>
</dbReference>
<feature type="domain" description="Integrase catalytic" evidence="25">
    <location>
        <begin position="1401"/>
        <end position="1564"/>
    </location>
</feature>